<keyword evidence="6" id="KW-0752">Steroid biosynthesis</keyword>
<evidence type="ECO:0000313" key="15">
    <source>
        <dbReference type="EMBL" id="KAK5079784.1"/>
    </source>
</evidence>
<feature type="region of interest" description="Disordered" evidence="13">
    <location>
        <begin position="69"/>
        <end position="90"/>
    </location>
</feature>
<evidence type="ECO:0000313" key="16">
    <source>
        <dbReference type="Proteomes" id="UP001345013"/>
    </source>
</evidence>
<evidence type="ECO:0000256" key="9">
    <source>
        <dbReference type="ARBA" id="ARBA00023098"/>
    </source>
</evidence>
<sequence length="181" mass="20247">MNHAMEYVPNAADGYLPLFVLIVGVTAITNAMQCYRDISYLQRIYNPPQPSDSLKGIFKTTDITRTFEEDNITPPEGRRPSVASIVSAEPPTSPVTDLSARTFGTWNFAVGIARVIAAYHMNERSWYMMSLYTNVIGLVHFGSEAFVYRTAKPRGPWLVPVSVATIGLVWHMLQIDNYVKA</sequence>
<keyword evidence="4 14" id="KW-0812">Transmembrane</keyword>
<dbReference type="PANTHER" id="PTHR15451:SF19">
    <property type="entry name" value="ERGOSTEROL BIOSYNTHETIC PROTEIN 28 HOMOLOG"/>
    <property type="match status" value="1"/>
</dbReference>
<dbReference type="PANTHER" id="PTHR15451">
    <property type="entry name" value="ERGOSTEROL BIOSYNTHETIC PROTEIN 28-RELATED"/>
    <property type="match status" value="1"/>
</dbReference>
<dbReference type="Pfam" id="PF03694">
    <property type="entry name" value="Erg28"/>
    <property type="match status" value="1"/>
</dbReference>
<protein>
    <submittedName>
        <fullName evidence="15">Ergosterol biosynthesis protein</fullName>
    </submittedName>
</protein>
<dbReference type="EMBL" id="JAVRRG010000172">
    <property type="protein sequence ID" value="KAK5079784.1"/>
    <property type="molecule type" value="Genomic_DNA"/>
</dbReference>
<gene>
    <name evidence="15" type="primary">ERG28</name>
    <name evidence="15" type="ORF">LTR24_008953</name>
</gene>
<keyword evidence="11" id="KW-1207">Sterol metabolism</keyword>
<feature type="transmembrane region" description="Helical" evidence="14">
    <location>
        <begin position="131"/>
        <end position="151"/>
    </location>
</feature>
<keyword evidence="7 14" id="KW-1133">Transmembrane helix</keyword>
<reference evidence="15 16" key="1">
    <citation type="submission" date="2023-08" db="EMBL/GenBank/DDBJ databases">
        <title>Black Yeasts Isolated from many extreme environments.</title>
        <authorList>
            <person name="Coleine C."/>
            <person name="Stajich J.E."/>
            <person name="Selbmann L."/>
        </authorList>
    </citation>
    <scope>NUCLEOTIDE SEQUENCE [LARGE SCALE GENOMIC DNA]</scope>
    <source>
        <strain evidence="15 16">CCFEE 5885</strain>
    </source>
</reference>
<evidence type="ECO:0000256" key="4">
    <source>
        <dbReference type="ARBA" id="ARBA00022692"/>
    </source>
</evidence>
<evidence type="ECO:0000256" key="1">
    <source>
        <dbReference type="ARBA" id="ARBA00004477"/>
    </source>
</evidence>
<keyword evidence="5" id="KW-0256">Endoplasmic reticulum</keyword>
<evidence type="ECO:0000256" key="8">
    <source>
        <dbReference type="ARBA" id="ARBA00023011"/>
    </source>
</evidence>
<evidence type="ECO:0000256" key="12">
    <source>
        <dbReference type="ARBA" id="ARBA00023221"/>
    </source>
</evidence>
<comment type="caution">
    <text evidence="15">The sequence shown here is derived from an EMBL/GenBank/DDBJ whole genome shotgun (WGS) entry which is preliminary data.</text>
</comment>
<keyword evidence="10 14" id="KW-0472">Membrane</keyword>
<accession>A0ABR0JYF4</accession>
<organism evidence="15 16">
    <name type="scientific">Lithohypha guttulata</name>
    <dbReference type="NCBI Taxonomy" id="1690604"/>
    <lineage>
        <taxon>Eukaryota</taxon>
        <taxon>Fungi</taxon>
        <taxon>Dikarya</taxon>
        <taxon>Ascomycota</taxon>
        <taxon>Pezizomycotina</taxon>
        <taxon>Eurotiomycetes</taxon>
        <taxon>Chaetothyriomycetidae</taxon>
        <taxon>Chaetothyriales</taxon>
        <taxon>Trichomeriaceae</taxon>
        <taxon>Lithohypha</taxon>
    </lineage>
</organism>
<evidence type="ECO:0000256" key="13">
    <source>
        <dbReference type="SAM" id="MobiDB-lite"/>
    </source>
</evidence>
<evidence type="ECO:0000256" key="3">
    <source>
        <dbReference type="ARBA" id="ARBA00022516"/>
    </source>
</evidence>
<evidence type="ECO:0000256" key="14">
    <source>
        <dbReference type="SAM" id="Phobius"/>
    </source>
</evidence>
<feature type="transmembrane region" description="Helical" evidence="14">
    <location>
        <begin position="15"/>
        <end position="35"/>
    </location>
</feature>
<evidence type="ECO:0000256" key="10">
    <source>
        <dbReference type="ARBA" id="ARBA00023136"/>
    </source>
</evidence>
<evidence type="ECO:0000256" key="11">
    <source>
        <dbReference type="ARBA" id="ARBA00023166"/>
    </source>
</evidence>
<dbReference type="Proteomes" id="UP001345013">
    <property type="component" value="Unassembled WGS sequence"/>
</dbReference>
<name>A0ABR0JYF4_9EURO</name>
<feature type="transmembrane region" description="Helical" evidence="14">
    <location>
        <begin position="157"/>
        <end position="173"/>
    </location>
</feature>
<keyword evidence="8" id="KW-0756">Sterol biosynthesis</keyword>
<dbReference type="InterPro" id="IPR005352">
    <property type="entry name" value="Erg28"/>
</dbReference>
<evidence type="ECO:0000256" key="6">
    <source>
        <dbReference type="ARBA" id="ARBA00022955"/>
    </source>
</evidence>
<evidence type="ECO:0000256" key="5">
    <source>
        <dbReference type="ARBA" id="ARBA00022824"/>
    </source>
</evidence>
<proteinExistence type="inferred from homology"/>
<evidence type="ECO:0000256" key="2">
    <source>
        <dbReference type="ARBA" id="ARBA00005377"/>
    </source>
</evidence>
<comment type="similarity">
    <text evidence="2">Belongs to the ERG28 family.</text>
</comment>
<evidence type="ECO:0000256" key="7">
    <source>
        <dbReference type="ARBA" id="ARBA00022989"/>
    </source>
</evidence>
<keyword evidence="12" id="KW-0753">Steroid metabolism</keyword>
<keyword evidence="9" id="KW-0443">Lipid metabolism</keyword>
<keyword evidence="3" id="KW-0444">Lipid biosynthesis</keyword>
<keyword evidence="16" id="KW-1185">Reference proteome</keyword>
<comment type="subcellular location">
    <subcellularLocation>
        <location evidence="1">Endoplasmic reticulum membrane</location>
        <topology evidence="1">Multi-pass membrane protein</topology>
    </subcellularLocation>
</comment>